<dbReference type="Proteomes" id="UP000007952">
    <property type="component" value="Chromosome"/>
</dbReference>
<gene>
    <name evidence="1" type="ordered locus">MHF_0550</name>
</gene>
<dbReference type="HOGENOM" id="CLU_087258_1_0_14"/>
<dbReference type="BioCyc" id="MHAE859194:G1GR7-541-MONOMER"/>
<sequence>MSEITKLFLSLLGVTGAVGGGIGIYKMSEKGAEDKEKQKILDRLKNSLLKTTGADDDAIWGERASTLSSAKQNEVVGDLWEIKGKSDVKSELKRWCGSKGNDEYIEDSVVVSNVKKYCTYNFKNKLPKAIDTQSGNWTSISDSLKNKGDNEPLSEEMKKVRSALKGAQSSGSGADTDALKKWCTSAYEKMYEDSQDFRDASLYCVNNDTAG</sequence>
<reference evidence="1 2" key="1">
    <citation type="journal article" date="2011" name="J. Bacteriol.">
        <title>Complete genome sequences of two hemotropic Mycoplasmas, Mycoplasma haemofelis strain Ohio2 and Mycoplasma suis strain Illinois.</title>
        <authorList>
            <person name="Messick J.B."/>
            <person name="Santos A.P."/>
            <person name="Guimaraes A.M."/>
        </authorList>
    </citation>
    <scope>NUCLEOTIDE SEQUENCE [LARGE SCALE GENOMIC DNA]</scope>
    <source>
        <strain evidence="1 2">Ohio2</strain>
    </source>
</reference>
<reference key="2">
    <citation type="submission" date="2011-05" db="EMBL/GenBank/DDBJ databases">
        <title>The Genome of Mycoplasma haemofelis Strain Ohio2, a pathogenic hemoplasma of the cat.</title>
        <authorList>
            <person name="Santos A.P."/>
            <person name="Guimaraes A.M.S."/>
            <person name="SanMiguel P.J."/>
            <person name="Martin S.W."/>
            <person name="Messick J.B."/>
        </authorList>
    </citation>
    <scope>NUCLEOTIDE SEQUENCE</scope>
    <source>
        <strain>Ohio2</strain>
    </source>
</reference>
<protein>
    <submittedName>
        <fullName evidence="1">Uncharacterized protein</fullName>
    </submittedName>
</protein>
<evidence type="ECO:0000313" key="2">
    <source>
        <dbReference type="Proteomes" id="UP000007952"/>
    </source>
</evidence>
<dbReference type="EMBL" id="CP002808">
    <property type="protein sequence ID" value="AEG72822.1"/>
    <property type="molecule type" value="Genomic_DNA"/>
</dbReference>
<proteinExistence type="predicted"/>
<dbReference type="AlphaFoldDB" id="F6FHX4"/>
<accession>F6FHX4</accession>
<dbReference type="STRING" id="859194.MHF_0550"/>
<dbReference type="KEGG" id="mhf:MHF_0550"/>
<organism evidence="1 2">
    <name type="scientific">Mycoplasma haemofelis (strain Ohio2)</name>
    <dbReference type="NCBI Taxonomy" id="859194"/>
    <lineage>
        <taxon>Bacteria</taxon>
        <taxon>Bacillati</taxon>
        <taxon>Mycoplasmatota</taxon>
        <taxon>Mollicutes</taxon>
        <taxon>Mycoplasmataceae</taxon>
        <taxon>Mycoplasma</taxon>
    </lineage>
</organism>
<evidence type="ECO:0000313" key="1">
    <source>
        <dbReference type="EMBL" id="AEG72822.1"/>
    </source>
</evidence>
<name>F6FHX4_MYCHI</name>